<dbReference type="RefSeq" id="WP_025407576.1">
    <property type="nucleotide sequence ID" value="NZ_CP005867.1"/>
</dbReference>
<reference evidence="1" key="1">
    <citation type="submission" date="2013-04" db="EMBL/GenBank/DDBJ databases">
        <title>Comparative Genomics of Relapsing Fever Spirochetes.</title>
        <authorList>
            <person name="Schwan T.G."/>
            <person name="Raffel S.J."/>
            <person name="Porcella S.F."/>
            <person name="Martens C.A."/>
            <person name="Bruno D.P."/>
            <person name="Ricklefs S.M."/>
            <person name="Barbian K.B."/>
        </authorList>
    </citation>
    <scope>NUCLEOTIDE SEQUENCE</scope>
    <source>
        <strain evidence="1">SLO</strain>
        <plasmid evidence="1">unnamed</plasmid>
    </source>
</reference>
<dbReference type="OrthoDB" id="352476at2"/>
<sequence>MTKAFLKLRAGMSHKFRIVPIKPISNKFTRIATLIEPFATSKLSIMDYSSKSAISYIYKYKGDGKGDDSLDSM</sequence>
<dbReference type="HOGENOM" id="CLU_161192_1_0_12"/>
<name>W5SS16_BORPR</name>
<geneLocation type="plasmid" evidence="1">
    <name>unnamed</name>
</geneLocation>
<keyword evidence="1" id="KW-0614">Plasmid</keyword>
<organism evidence="1">
    <name type="scientific">Borrelia parkeri SLO</name>
    <dbReference type="NCBI Taxonomy" id="1313294"/>
    <lineage>
        <taxon>Bacteria</taxon>
        <taxon>Pseudomonadati</taxon>
        <taxon>Spirochaetota</taxon>
        <taxon>Spirochaetia</taxon>
        <taxon>Spirochaetales</taxon>
        <taxon>Borreliaceae</taxon>
        <taxon>Borrelia</taxon>
    </lineage>
</organism>
<gene>
    <name evidence="1" type="ORF">BPA_0051801</name>
</gene>
<evidence type="ECO:0000313" key="1">
    <source>
        <dbReference type="EMBL" id="AHH09984.1"/>
    </source>
</evidence>
<accession>W5SS16</accession>
<proteinExistence type="predicted"/>
<dbReference type="AlphaFoldDB" id="W5SS16"/>
<protein>
    <submittedName>
        <fullName evidence="1">Terminase large subunit</fullName>
    </submittedName>
</protein>
<dbReference type="EMBL" id="CP005867">
    <property type="protein sequence ID" value="AHH09984.1"/>
    <property type="molecule type" value="Genomic_DNA"/>
</dbReference>